<dbReference type="SUPFAM" id="SSF53098">
    <property type="entry name" value="Ribonuclease H-like"/>
    <property type="match status" value="1"/>
</dbReference>
<dbReference type="AlphaFoldDB" id="A0A377E8E4"/>
<dbReference type="GO" id="GO:0015074">
    <property type="term" value="P:DNA integration"/>
    <property type="evidence" value="ECO:0007669"/>
    <property type="project" value="InterPro"/>
</dbReference>
<reference evidence="1 2" key="1">
    <citation type="submission" date="2018-06" db="EMBL/GenBank/DDBJ databases">
        <authorList>
            <consortium name="Pathogen Informatics"/>
            <person name="Doyle S."/>
        </authorList>
    </citation>
    <scope>NUCLEOTIDE SEQUENCE [LARGE SCALE GENOMIC DNA]</scope>
    <source>
        <strain evidence="1 2">NCTC10429</strain>
    </source>
</reference>
<protein>
    <submittedName>
        <fullName evidence="1">Transposase, ORF B, IS3 family, IS407 group</fullName>
    </submittedName>
</protein>
<gene>
    <name evidence="1" type="ORF">NCTC10429_06477</name>
</gene>
<dbReference type="EMBL" id="UGEX01000005">
    <property type="protein sequence ID" value="STM59816.1"/>
    <property type="molecule type" value="Genomic_DNA"/>
</dbReference>
<dbReference type="PANTHER" id="PTHR47515:SF1">
    <property type="entry name" value="BLR2054 PROTEIN"/>
    <property type="match status" value="1"/>
</dbReference>
<dbReference type="InterPro" id="IPR001584">
    <property type="entry name" value="Integrase_cat-core"/>
</dbReference>
<organism evidence="1 2">
    <name type="scientific">Escherichia coli</name>
    <dbReference type="NCBI Taxonomy" id="562"/>
    <lineage>
        <taxon>Bacteria</taxon>
        <taxon>Pseudomonadati</taxon>
        <taxon>Pseudomonadota</taxon>
        <taxon>Gammaproteobacteria</taxon>
        <taxon>Enterobacterales</taxon>
        <taxon>Enterobacteriaceae</taxon>
        <taxon>Escherichia</taxon>
    </lineage>
</organism>
<dbReference type="PANTHER" id="PTHR47515">
    <property type="entry name" value="LOW CALCIUM RESPONSE LOCUS PROTEIN T"/>
    <property type="match status" value="1"/>
</dbReference>
<sequence length="211" mass="24277">MCDLCRADENYFHTAECVYDQLVSEYPVMWLRDSTRIGACYTLRELLSPEGMVLAIQNSLPMKGWRLRMRYNEAIDEEINPQHGDCIELPSRADALQAFVGSGSLPQLLKTDNGSEFAGKMLDKWVYERGIRIDFSRPGTPTDNATVESFNGRLRQECLNENWFMSLEDARCKIEAWRIHYNQRRPHSALGWMTPSEFAEKSVGCKNIQPT</sequence>
<dbReference type="Gene3D" id="3.30.420.10">
    <property type="entry name" value="Ribonuclease H-like superfamily/Ribonuclease H"/>
    <property type="match status" value="1"/>
</dbReference>
<dbReference type="Pfam" id="PF13683">
    <property type="entry name" value="rve_3"/>
    <property type="match status" value="1"/>
</dbReference>
<dbReference type="InterPro" id="IPR036397">
    <property type="entry name" value="RNaseH_sf"/>
</dbReference>
<proteinExistence type="predicted"/>
<dbReference type="InterPro" id="IPR012337">
    <property type="entry name" value="RNaseH-like_sf"/>
</dbReference>
<evidence type="ECO:0000313" key="1">
    <source>
        <dbReference type="EMBL" id="STM59816.1"/>
    </source>
</evidence>
<evidence type="ECO:0000313" key="2">
    <source>
        <dbReference type="Proteomes" id="UP000254088"/>
    </source>
</evidence>
<accession>A0A377E8E4</accession>
<dbReference type="Proteomes" id="UP000254088">
    <property type="component" value="Unassembled WGS sequence"/>
</dbReference>
<name>A0A377E8E4_ECOLX</name>
<dbReference type="GO" id="GO:0003676">
    <property type="term" value="F:nucleic acid binding"/>
    <property type="evidence" value="ECO:0007669"/>
    <property type="project" value="InterPro"/>
</dbReference>
<dbReference type="PROSITE" id="PS50994">
    <property type="entry name" value="INTEGRASE"/>
    <property type="match status" value="1"/>
</dbReference>